<sequence length="227" mass="25343">MEHHFAGQESQERVRVLDEEVFDGPETSKQEASSIQALGDSSRVGICHKVQSLSSLRQKQQLQANPAKNSHRQRDSTHPAALQLFSLAEVPLDSRRLGSAAKSTTRKVKLQKALWAWAEVYQSLGIATEVDDDVGRQPEEGLDKSPERQQSVKGDEVPPELKLPAGAEHIFPSLEQAGRQEGRNRVLSGEGKIKMEKKKLALEGKLAFQRQTHERSLKELDLKDRQA</sequence>
<accession>A0AAV7NR92</accession>
<dbReference type="EMBL" id="JANPWB010000012">
    <property type="protein sequence ID" value="KAJ1118426.1"/>
    <property type="molecule type" value="Genomic_DNA"/>
</dbReference>
<feature type="region of interest" description="Disordered" evidence="1">
    <location>
        <begin position="171"/>
        <end position="190"/>
    </location>
</feature>
<feature type="region of interest" description="Disordered" evidence="1">
    <location>
        <begin position="55"/>
        <end position="77"/>
    </location>
</feature>
<keyword evidence="3" id="KW-1185">Reference proteome</keyword>
<proteinExistence type="predicted"/>
<feature type="region of interest" description="Disordered" evidence="1">
    <location>
        <begin position="1"/>
        <end position="37"/>
    </location>
</feature>
<dbReference type="Proteomes" id="UP001066276">
    <property type="component" value="Chromosome 8"/>
</dbReference>
<evidence type="ECO:0000256" key="1">
    <source>
        <dbReference type="SAM" id="MobiDB-lite"/>
    </source>
</evidence>
<gene>
    <name evidence="2" type="ORF">NDU88_006617</name>
</gene>
<feature type="compositionally biased region" description="Basic and acidic residues" evidence="1">
    <location>
        <begin position="133"/>
        <end position="147"/>
    </location>
</feature>
<evidence type="ECO:0000313" key="3">
    <source>
        <dbReference type="Proteomes" id="UP001066276"/>
    </source>
</evidence>
<comment type="caution">
    <text evidence="2">The sequence shown here is derived from an EMBL/GenBank/DDBJ whole genome shotgun (WGS) entry which is preliminary data.</text>
</comment>
<feature type="region of interest" description="Disordered" evidence="1">
    <location>
        <begin position="132"/>
        <end position="165"/>
    </location>
</feature>
<organism evidence="2 3">
    <name type="scientific">Pleurodeles waltl</name>
    <name type="common">Iberian ribbed newt</name>
    <dbReference type="NCBI Taxonomy" id="8319"/>
    <lineage>
        <taxon>Eukaryota</taxon>
        <taxon>Metazoa</taxon>
        <taxon>Chordata</taxon>
        <taxon>Craniata</taxon>
        <taxon>Vertebrata</taxon>
        <taxon>Euteleostomi</taxon>
        <taxon>Amphibia</taxon>
        <taxon>Batrachia</taxon>
        <taxon>Caudata</taxon>
        <taxon>Salamandroidea</taxon>
        <taxon>Salamandridae</taxon>
        <taxon>Pleurodelinae</taxon>
        <taxon>Pleurodeles</taxon>
    </lineage>
</organism>
<feature type="compositionally biased region" description="Basic and acidic residues" evidence="1">
    <location>
        <begin position="1"/>
        <end position="18"/>
    </location>
</feature>
<name>A0AAV7NR92_PLEWA</name>
<reference evidence="2" key="1">
    <citation type="journal article" date="2022" name="bioRxiv">
        <title>Sequencing and chromosome-scale assembly of the giantPleurodeles waltlgenome.</title>
        <authorList>
            <person name="Brown T."/>
            <person name="Elewa A."/>
            <person name="Iarovenko S."/>
            <person name="Subramanian E."/>
            <person name="Araus A.J."/>
            <person name="Petzold A."/>
            <person name="Susuki M."/>
            <person name="Suzuki K.-i.T."/>
            <person name="Hayashi T."/>
            <person name="Toyoda A."/>
            <person name="Oliveira C."/>
            <person name="Osipova E."/>
            <person name="Leigh N.D."/>
            <person name="Simon A."/>
            <person name="Yun M.H."/>
        </authorList>
    </citation>
    <scope>NUCLEOTIDE SEQUENCE</scope>
    <source>
        <strain evidence="2">20211129_DDA</strain>
        <tissue evidence="2">Liver</tissue>
    </source>
</reference>
<evidence type="ECO:0000313" key="2">
    <source>
        <dbReference type="EMBL" id="KAJ1118426.1"/>
    </source>
</evidence>
<dbReference type="AlphaFoldDB" id="A0AAV7NR92"/>
<protein>
    <submittedName>
        <fullName evidence="2">Uncharacterized protein</fullName>
    </submittedName>
</protein>